<dbReference type="SUPFAM" id="SSF82199">
    <property type="entry name" value="SET domain"/>
    <property type="match status" value="1"/>
</dbReference>
<gene>
    <name evidence="3" type="ORF">C8A03DRAFT_38812</name>
</gene>
<evidence type="ECO:0000313" key="3">
    <source>
        <dbReference type="EMBL" id="KAK4233475.1"/>
    </source>
</evidence>
<feature type="compositionally biased region" description="Basic residues" evidence="1">
    <location>
        <begin position="1"/>
        <end position="19"/>
    </location>
</feature>
<dbReference type="EMBL" id="MU860547">
    <property type="protein sequence ID" value="KAK4233475.1"/>
    <property type="molecule type" value="Genomic_DNA"/>
</dbReference>
<dbReference type="InterPro" id="IPR046341">
    <property type="entry name" value="SET_dom_sf"/>
</dbReference>
<dbReference type="Gene3D" id="2.170.270.10">
    <property type="entry name" value="SET domain"/>
    <property type="match status" value="1"/>
</dbReference>
<organism evidence="3 4">
    <name type="scientific">Achaetomium macrosporum</name>
    <dbReference type="NCBI Taxonomy" id="79813"/>
    <lineage>
        <taxon>Eukaryota</taxon>
        <taxon>Fungi</taxon>
        <taxon>Dikarya</taxon>
        <taxon>Ascomycota</taxon>
        <taxon>Pezizomycotina</taxon>
        <taxon>Sordariomycetes</taxon>
        <taxon>Sordariomycetidae</taxon>
        <taxon>Sordariales</taxon>
        <taxon>Chaetomiaceae</taxon>
        <taxon>Achaetomium</taxon>
    </lineage>
</organism>
<reference evidence="3" key="1">
    <citation type="journal article" date="2023" name="Mol. Phylogenet. Evol.">
        <title>Genome-scale phylogeny and comparative genomics of the fungal order Sordariales.</title>
        <authorList>
            <person name="Hensen N."/>
            <person name="Bonometti L."/>
            <person name="Westerberg I."/>
            <person name="Brannstrom I.O."/>
            <person name="Guillou S."/>
            <person name="Cros-Aarteil S."/>
            <person name="Calhoun S."/>
            <person name="Haridas S."/>
            <person name="Kuo A."/>
            <person name="Mondo S."/>
            <person name="Pangilinan J."/>
            <person name="Riley R."/>
            <person name="LaButti K."/>
            <person name="Andreopoulos B."/>
            <person name="Lipzen A."/>
            <person name="Chen C."/>
            <person name="Yan M."/>
            <person name="Daum C."/>
            <person name="Ng V."/>
            <person name="Clum A."/>
            <person name="Steindorff A."/>
            <person name="Ohm R.A."/>
            <person name="Martin F."/>
            <person name="Silar P."/>
            <person name="Natvig D.O."/>
            <person name="Lalanne C."/>
            <person name="Gautier V."/>
            <person name="Ament-Velasquez S.L."/>
            <person name="Kruys A."/>
            <person name="Hutchinson M.I."/>
            <person name="Powell A.J."/>
            <person name="Barry K."/>
            <person name="Miller A.N."/>
            <person name="Grigoriev I.V."/>
            <person name="Debuchy R."/>
            <person name="Gladieux P."/>
            <person name="Hiltunen Thoren M."/>
            <person name="Johannesson H."/>
        </authorList>
    </citation>
    <scope>NUCLEOTIDE SEQUENCE</scope>
    <source>
        <strain evidence="3">CBS 532.94</strain>
    </source>
</reference>
<feature type="domain" description="SET" evidence="2">
    <location>
        <begin position="238"/>
        <end position="293"/>
    </location>
</feature>
<keyword evidence="4" id="KW-1185">Reference proteome</keyword>
<name>A0AAN7C1F3_9PEZI</name>
<dbReference type="Proteomes" id="UP001303760">
    <property type="component" value="Unassembled WGS sequence"/>
</dbReference>
<dbReference type="InterPro" id="IPR001214">
    <property type="entry name" value="SET_dom"/>
</dbReference>
<sequence length="293" mass="31759">MPSKKGRAPRAAAGKRKARASSPPGEHLGAIPPTGKRKRSANHLTHASSQDIDDGEYLPRPTKKPRVSTVNAFAASTHQGTESPPADEDPGSSNANGAMDANPLAGNAPGKAGNEPKDGINSSLPPISDAREMFEKMMATQTQMEPGHFKAKIDKKIDLNRKVACDCINQLSCFWPRIKDYGKKGLGLQAIASTHGQVAYRKGETIGYLFGKIVPIKTYEDCWALDFVRPDINGEPVVCQLDYRGESNIFRLLNHDCEPSARLNQKIVLGRWVVAVEAITDILDGVEITVSYG</sequence>
<dbReference type="Pfam" id="PF00856">
    <property type="entry name" value="SET"/>
    <property type="match status" value="1"/>
</dbReference>
<accession>A0AAN7C1F3</accession>
<dbReference type="AlphaFoldDB" id="A0AAN7C1F3"/>
<feature type="region of interest" description="Disordered" evidence="1">
    <location>
        <begin position="1"/>
        <end position="127"/>
    </location>
</feature>
<feature type="compositionally biased region" description="Polar residues" evidence="1">
    <location>
        <begin position="68"/>
        <end position="82"/>
    </location>
</feature>
<protein>
    <recommendedName>
        <fullName evidence="2">SET domain-containing protein</fullName>
    </recommendedName>
</protein>
<comment type="caution">
    <text evidence="3">The sequence shown here is derived from an EMBL/GenBank/DDBJ whole genome shotgun (WGS) entry which is preliminary data.</text>
</comment>
<proteinExistence type="predicted"/>
<reference evidence="3" key="2">
    <citation type="submission" date="2023-05" db="EMBL/GenBank/DDBJ databases">
        <authorList>
            <consortium name="Lawrence Berkeley National Laboratory"/>
            <person name="Steindorff A."/>
            <person name="Hensen N."/>
            <person name="Bonometti L."/>
            <person name="Westerberg I."/>
            <person name="Brannstrom I.O."/>
            <person name="Guillou S."/>
            <person name="Cros-Aarteil S."/>
            <person name="Calhoun S."/>
            <person name="Haridas S."/>
            <person name="Kuo A."/>
            <person name="Mondo S."/>
            <person name="Pangilinan J."/>
            <person name="Riley R."/>
            <person name="Labutti K."/>
            <person name="Andreopoulos B."/>
            <person name="Lipzen A."/>
            <person name="Chen C."/>
            <person name="Yanf M."/>
            <person name="Daum C."/>
            <person name="Ng V."/>
            <person name="Clum A."/>
            <person name="Ohm R."/>
            <person name="Martin F."/>
            <person name="Silar P."/>
            <person name="Natvig D."/>
            <person name="Lalanne C."/>
            <person name="Gautier V."/>
            <person name="Ament-Velasquez S.L."/>
            <person name="Kruys A."/>
            <person name="Hutchinson M.I."/>
            <person name="Powell A.J."/>
            <person name="Barry K."/>
            <person name="Miller A.N."/>
            <person name="Grigoriev I.V."/>
            <person name="Debuchy R."/>
            <person name="Gladieux P."/>
            <person name="Thoren M.H."/>
            <person name="Johannesson H."/>
        </authorList>
    </citation>
    <scope>NUCLEOTIDE SEQUENCE</scope>
    <source>
        <strain evidence="3">CBS 532.94</strain>
    </source>
</reference>
<evidence type="ECO:0000313" key="4">
    <source>
        <dbReference type="Proteomes" id="UP001303760"/>
    </source>
</evidence>
<evidence type="ECO:0000256" key="1">
    <source>
        <dbReference type="SAM" id="MobiDB-lite"/>
    </source>
</evidence>
<evidence type="ECO:0000259" key="2">
    <source>
        <dbReference type="Pfam" id="PF00856"/>
    </source>
</evidence>